<evidence type="ECO:0000313" key="3">
    <source>
        <dbReference type="Proteomes" id="UP000181941"/>
    </source>
</evidence>
<evidence type="ECO:0000256" key="1">
    <source>
        <dbReference type="SAM" id="Phobius"/>
    </source>
</evidence>
<accession>A0A1J4U584</accession>
<keyword evidence="1" id="KW-1133">Transmembrane helix</keyword>
<name>A0A1J4U584_9BACT</name>
<dbReference type="AlphaFoldDB" id="A0A1J4U584"/>
<evidence type="ECO:0000313" key="2">
    <source>
        <dbReference type="EMBL" id="OIO18505.1"/>
    </source>
</evidence>
<protein>
    <recommendedName>
        <fullName evidence="4">YggT family protein</fullName>
    </recommendedName>
</protein>
<keyword evidence="1" id="KW-0812">Transmembrane</keyword>
<proteinExistence type="predicted"/>
<feature type="transmembrane region" description="Helical" evidence="1">
    <location>
        <begin position="47"/>
        <end position="66"/>
    </location>
</feature>
<comment type="caution">
    <text evidence="2">The sequence shown here is derived from an EMBL/GenBank/DDBJ whole genome shotgun (WGS) entry which is preliminary data.</text>
</comment>
<dbReference type="EMBL" id="MNVC01000042">
    <property type="protein sequence ID" value="OIO18505.1"/>
    <property type="molecule type" value="Genomic_DNA"/>
</dbReference>
<evidence type="ECO:0008006" key="4">
    <source>
        <dbReference type="Google" id="ProtNLM"/>
    </source>
</evidence>
<gene>
    <name evidence="2" type="ORF">AUJ23_03450</name>
</gene>
<sequence length="116" mass="12943">MDSTNSPSTKPLYRGTQIVWYLVGLIDILLMFRFLLKLFGANIRAGFTNFIYTASSPFVSPFNSVFGVSRVEGSVFEWTTILAMLVYLLVAWGIVKLLLIGKTVSTPEAADKLKEE</sequence>
<organism evidence="2 3">
    <name type="scientific">Candidatus Magasanikbacteria bacterium CG1_02_32_51</name>
    <dbReference type="NCBI Taxonomy" id="1805238"/>
    <lineage>
        <taxon>Bacteria</taxon>
        <taxon>Candidatus Magasanikiibacteriota</taxon>
    </lineage>
</organism>
<keyword evidence="1" id="KW-0472">Membrane</keyword>
<feature type="transmembrane region" description="Helical" evidence="1">
    <location>
        <begin position="78"/>
        <end position="99"/>
    </location>
</feature>
<dbReference type="Proteomes" id="UP000181941">
    <property type="component" value="Unassembled WGS sequence"/>
</dbReference>
<feature type="transmembrane region" description="Helical" evidence="1">
    <location>
        <begin position="18"/>
        <end position="35"/>
    </location>
</feature>
<dbReference type="GO" id="GO:0016020">
    <property type="term" value="C:membrane"/>
    <property type="evidence" value="ECO:0007669"/>
    <property type="project" value="InterPro"/>
</dbReference>
<reference evidence="2 3" key="1">
    <citation type="journal article" date="2016" name="Environ. Microbiol.">
        <title>Genomic resolution of a cold subsurface aquifer community provides metabolic insights for novel microbes adapted to high CO concentrations.</title>
        <authorList>
            <person name="Probst A.J."/>
            <person name="Castelle C.J."/>
            <person name="Singh A."/>
            <person name="Brown C.T."/>
            <person name="Anantharaman K."/>
            <person name="Sharon I."/>
            <person name="Hug L.A."/>
            <person name="Burstein D."/>
            <person name="Emerson J.B."/>
            <person name="Thomas B.C."/>
            <person name="Banfield J.F."/>
        </authorList>
    </citation>
    <scope>NUCLEOTIDE SEQUENCE [LARGE SCALE GENOMIC DNA]</scope>
    <source>
        <strain evidence="2">CG1_02_32_51</strain>
    </source>
</reference>